<keyword evidence="1" id="KW-0732">Signal</keyword>
<feature type="signal peptide" evidence="1">
    <location>
        <begin position="1"/>
        <end position="23"/>
    </location>
</feature>
<dbReference type="EMBL" id="JAIVFG010000036">
    <property type="protein sequence ID" value="MDB0572844.1"/>
    <property type="molecule type" value="Genomic_DNA"/>
</dbReference>
<evidence type="ECO:0000256" key="1">
    <source>
        <dbReference type="SAM" id="SignalP"/>
    </source>
</evidence>
<organism evidence="2 3">
    <name type="scientific">Ralstonia solanacearum</name>
    <name type="common">Pseudomonas solanacearum</name>
    <dbReference type="NCBI Taxonomy" id="305"/>
    <lineage>
        <taxon>Bacteria</taxon>
        <taxon>Pseudomonadati</taxon>
        <taxon>Pseudomonadota</taxon>
        <taxon>Betaproteobacteria</taxon>
        <taxon>Burkholderiales</taxon>
        <taxon>Burkholderiaceae</taxon>
        <taxon>Ralstonia</taxon>
        <taxon>Ralstonia solanacearum species complex</taxon>
    </lineage>
</organism>
<proteinExistence type="predicted"/>
<reference evidence="2" key="1">
    <citation type="submission" date="2021-09" db="EMBL/GenBank/DDBJ databases">
        <title>Genomic analysis of Ralstonia spp.</title>
        <authorList>
            <person name="Aburjaile F."/>
            <person name="Ariute J.C."/>
            <person name="Pais A.K.L."/>
            <person name="Albuquerque G.M.R."/>
            <person name="Silva A.M.F."/>
            <person name="Brenig B."/>
            <person name="Azevedo V."/>
            <person name="Matiuzzi M."/>
            <person name="Ramos R."/>
            <person name="Goes-Neto A."/>
            <person name="Soares S."/>
            <person name="Iseppon A.M.B."/>
            <person name="Souza E."/>
            <person name="Gama M."/>
        </authorList>
    </citation>
    <scope>NUCLEOTIDE SEQUENCE</scope>
    <source>
        <strain evidence="2">CCRMRs91</strain>
    </source>
</reference>
<comment type="caution">
    <text evidence="2">The sequence shown here is derived from an EMBL/GenBank/DDBJ whole genome shotgun (WGS) entry which is preliminary data.</text>
</comment>
<name>A0AAW5ZS10_RALSL</name>
<dbReference type="RefSeq" id="WP_155401573.1">
    <property type="nucleotide sequence ID" value="NZ_CDMA01000001.1"/>
</dbReference>
<dbReference type="AlphaFoldDB" id="A0AAW5ZS10"/>
<dbReference type="Proteomes" id="UP001144050">
    <property type="component" value="Unassembled WGS sequence"/>
</dbReference>
<gene>
    <name evidence="2" type="ORF">LBW59_18945</name>
</gene>
<accession>A0AAW5ZS10</accession>
<feature type="chain" id="PRO_5043487665" evidence="1">
    <location>
        <begin position="24"/>
        <end position="125"/>
    </location>
</feature>
<evidence type="ECO:0000313" key="2">
    <source>
        <dbReference type="EMBL" id="MDB0572844.1"/>
    </source>
</evidence>
<evidence type="ECO:0000313" key="3">
    <source>
        <dbReference type="Proteomes" id="UP001144050"/>
    </source>
</evidence>
<protein>
    <submittedName>
        <fullName evidence="2">YfiM family protein</fullName>
    </submittedName>
</protein>
<sequence length="125" mass="13441">MFIFRFLITTLSITFLMTPCAHADVRHDKYLHAGVSAIIASSVTALAVDSPNRLWYGLGTSLAVGVAKEIADSRKTNGKFDSKDLLADLVGALIGAYATDSLIRPAIIRQPTGYAFGVQLHVAFD</sequence>